<comment type="caution">
    <text evidence="3">The sequence shown here is derived from an EMBL/GenBank/DDBJ whole genome shotgun (WGS) entry which is preliminary data.</text>
</comment>
<dbReference type="EMBL" id="WKYP01000343">
    <property type="protein sequence ID" value="MSD82654.1"/>
    <property type="molecule type" value="Genomic_DNA"/>
</dbReference>
<sequence>RMLYNEQEIAFRSECTPIADGSTWYKLTELKSCLASDHQTLGDDAHLTDDSTTQPGTGPNTGEGTSTTPNNNGAGTHQPSNTQANGTENELSRTGVAVTGVAGIMMLLALAGISLNLWKVRR</sequence>
<keyword evidence="2" id="KW-0812">Transmembrane</keyword>
<feature type="compositionally biased region" description="Polar residues" evidence="1">
    <location>
        <begin position="50"/>
        <end position="89"/>
    </location>
</feature>
<protein>
    <submittedName>
        <fullName evidence="3">Histidine acid phosphatase</fullName>
    </submittedName>
</protein>
<gene>
    <name evidence="3" type="ORF">GKG27_27390</name>
</gene>
<accession>A0A6C9EFD1</accession>
<feature type="region of interest" description="Disordered" evidence="1">
    <location>
        <begin position="41"/>
        <end position="91"/>
    </location>
</feature>
<keyword evidence="2" id="KW-0472">Membrane</keyword>
<name>A0A6C9EFD1_ECOLX</name>
<reference evidence="3" key="1">
    <citation type="journal article" date="2019" name="Nat. Med.">
        <title>A library of human gut bacterial isolates paired with longitudinal multiomics data enables mechanistic microbiome research.</title>
        <authorList>
            <person name="Poyet M."/>
            <person name="Groussin M."/>
            <person name="Gibbons S.M."/>
            <person name="Avila-Pacheco J."/>
            <person name="Jiang X."/>
            <person name="Kearney S.M."/>
            <person name="Perrotta A.R."/>
            <person name="Berdy B."/>
            <person name="Zhao S."/>
            <person name="Lieberman T.D."/>
            <person name="Swanson P.K."/>
            <person name="Smith M."/>
            <person name="Roesemann S."/>
            <person name="Alexander J.E."/>
            <person name="Rich S.A."/>
            <person name="Livny J."/>
            <person name="Vlamakis H."/>
            <person name="Clish C."/>
            <person name="Bullock K."/>
            <person name="Deik A."/>
            <person name="Scott J."/>
            <person name="Pierce K.A."/>
            <person name="Xavier R.J."/>
            <person name="Alm E.J."/>
        </authorList>
    </citation>
    <scope>NUCLEOTIDE SEQUENCE</scope>
    <source>
        <strain evidence="3">BIOML-A260</strain>
    </source>
</reference>
<evidence type="ECO:0000256" key="1">
    <source>
        <dbReference type="SAM" id="MobiDB-lite"/>
    </source>
</evidence>
<feature type="non-terminal residue" evidence="3">
    <location>
        <position position="1"/>
    </location>
</feature>
<evidence type="ECO:0000256" key="2">
    <source>
        <dbReference type="SAM" id="Phobius"/>
    </source>
</evidence>
<feature type="transmembrane region" description="Helical" evidence="2">
    <location>
        <begin position="96"/>
        <end position="118"/>
    </location>
</feature>
<organism evidence="3">
    <name type="scientific">Escherichia coli</name>
    <dbReference type="NCBI Taxonomy" id="562"/>
    <lineage>
        <taxon>Bacteria</taxon>
        <taxon>Pseudomonadati</taxon>
        <taxon>Pseudomonadota</taxon>
        <taxon>Gammaproteobacteria</taxon>
        <taxon>Enterobacterales</taxon>
        <taxon>Enterobacteriaceae</taxon>
        <taxon>Escherichia</taxon>
    </lineage>
</organism>
<evidence type="ECO:0000313" key="3">
    <source>
        <dbReference type="EMBL" id="MSD82654.1"/>
    </source>
</evidence>
<keyword evidence="2" id="KW-1133">Transmembrane helix</keyword>
<proteinExistence type="predicted"/>
<dbReference type="AlphaFoldDB" id="A0A6C9EFD1"/>